<dbReference type="PANTHER" id="PTHR13139">
    <property type="entry name" value="RING FINGER AND CCCH-TYPE ZINC FINGER DOMAIN-CONTAINING PROTEIN"/>
    <property type="match status" value="1"/>
</dbReference>
<dbReference type="GO" id="GO:0035613">
    <property type="term" value="F:RNA stem-loop binding"/>
    <property type="evidence" value="ECO:0007669"/>
    <property type="project" value="TreeGrafter"/>
</dbReference>
<keyword evidence="10" id="KW-1185">Reference proteome</keyword>
<dbReference type="FunFam" id="1.20.120.1790:FF:000001">
    <property type="entry name" value="roquin-1 isoform X1"/>
    <property type="match status" value="1"/>
</dbReference>
<dbReference type="AlphaFoldDB" id="A0A5E4PLY5"/>
<dbReference type="Gene3D" id="3.30.40.10">
    <property type="entry name" value="Zinc/RING finger domain, C3HC4 (zinc finger)"/>
    <property type="match status" value="1"/>
</dbReference>
<evidence type="ECO:0000256" key="2">
    <source>
        <dbReference type="ARBA" id="ARBA00012483"/>
    </source>
</evidence>
<dbReference type="Proteomes" id="UP000324832">
    <property type="component" value="Unassembled WGS sequence"/>
</dbReference>
<dbReference type="EC" id="2.3.2.27" evidence="2"/>
<dbReference type="GO" id="GO:0003729">
    <property type="term" value="F:mRNA binding"/>
    <property type="evidence" value="ECO:0007669"/>
    <property type="project" value="TreeGrafter"/>
</dbReference>
<keyword evidence="3" id="KW-0808">Transferase</keyword>
<dbReference type="PROSITE" id="PS50089">
    <property type="entry name" value="ZF_RING_2"/>
    <property type="match status" value="1"/>
</dbReference>
<dbReference type="GO" id="GO:0061630">
    <property type="term" value="F:ubiquitin protein ligase activity"/>
    <property type="evidence" value="ECO:0007669"/>
    <property type="project" value="UniProtKB-EC"/>
</dbReference>
<dbReference type="GO" id="GO:0000288">
    <property type="term" value="P:nuclear-transcribed mRNA catabolic process, deadenylation-dependent decay"/>
    <property type="evidence" value="ECO:0007669"/>
    <property type="project" value="TreeGrafter"/>
</dbReference>
<protein>
    <recommendedName>
        <fullName evidence="2">RING-type E3 ubiquitin transferase</fullName>
        <ecNumber evidence="2">2.3.2.27</ecNumber>
    </recommendedName>
</protein>
<evidence type="ECO:0000313" key="9">
    <source>
        <dbReference type="EMBL" id="VVC86148.1"/>
    </source>
</evidence>
<gene>
    <name evidence="9" type="ORF">LSINAPIS_LOCUS21</name>
</gene>
<reference evidence="9 10" key="1">
    <citation type="submission" date="2017-07" db="EMBL/GenBank/DDBJ databases">
        <authorList>
            <person name="Talla V."/>
            <person name="Backstrom N."/>
        </authorList>
    </citation>
    <scope>NUCLEOTIDE SEQUENCE [LARGE SCALE GENOMIC DNA]</scope>
</reference>
<name>A0A5E4PLY5_9NEOP</name>
<evidence type="ECO:0000256" key="1">
    <source>
        <dbReference type="ARBA" id="ARBA00000900"/>
    </source>
</evidence>
<dbReference type="GO" id="GO:0003725">
    <property type="term" value="F:double-stranded RNA binding"/>
    <property type="evidence" value="ECO:0007669"/>
    <property type="project" value="TreeGrafter"/>
</dbReference>
<dbReference type="SMART" id="SM00184">
    <property type="entry name" value="RING"/>
    <property type="match status" value="1"/>
</dbReference>
<dbReference type="InterPro" id="IPR001841">
    <property type="entry name" value="Znf_RING"/>
</dbReference>
<evidence type="ECO:0000259" key="8">
    <source>
        <dbReference type="PROSITE" id="PS50089"/>
    </source>
</evidence>
<dbReference type="Gene3D" id="1.20.120.1790">
    <property type="match status" value="1"/>
</dbReference>
<dbReference type="GO" id="GO:0010494">
    <property type="term" value="C:cytoplasmic stress granule"/>
    <property type="evidence" value="ECO:0007669"/>
    <property type="project" value="TreeGrafter"/>
</dbReference>
<dbReference type="SUPFAM" id="SSF57850">
    <property type="entry name" value="RING/U-box"/>
    <property type="match status" value="1"/>
</dbReference>
<keyword evidence="6" id="KW-0862">Zinc</keyword>
<dbReference type="InterPro" id="IPR048575">
    <property type="entry name" value="Roquin_1_2-like_ROQ"/>
</dbReference>
<feature type="non-terminal residue" evidence="9">
    <location>
        <position position="364"/>
    </location>
</feature>
<organism evidence="9 10">
    <name type="scientific">Leptidea sinapis</name>
    <dbReference type="NCBI Taxonomy" id="189913"/>
    <lineage>
        <taxon>Eukaryota</taxon>
        <taxon>Metazoa</taxon>
        <taxon>Ecdysozoa</taxon>
        <taxon>Arthropoda</taxon>
        <taxon>Hexapoda</taxon>
        <taxon>Insecta</taxon>
        <taxon>Pterygota</taxon>
        <taxon>Neoptera</taxon>
        <taxon>Endopterygota</taxon>
        <taxon>Lepidoptera</taxon>
        <taxon>Glossata</taxon>
        <taxon>Ditrysia</taxon>
        <taxon>Papilionoidea</taxon>
        <taxon>Pieridae</taxon>
        <taxon>Dismorphiinae</taxon>
        <taxon>Leptidea</taxon>
    </lineage>
</organism>
<feature type="domain" description="RING-type" evidence="8">
    <location>
        <begin position="14"/>
        <end position="54"/>
    </location>
</feature>
<dbReference type="InterPro" id="IPR013083">
    <property type="entry name" value="Znf_RING/FYVE/PHD"/>
</dbReference>
<proteinExistence type="predicted"/>
<sequence>MPIQAPHWTDYLNCPVCCREFGPSPHSPISLGCGHTFCEQCLTNLNRKHCPFDQTQIQGEPEELAINTALLQLAGYTPPPQPVHPRSIQALSETDQQSYDVIIRSLEHLAIDLKLCGNNSIGNRLSRPMQRKLVTLLQCAISDEDGRGRAARAARSLGERSVTEIILQHQNPQQLSANLWAAVRARGCQFLGPAMQEEVLKLILLALEDGSPLSRKVLVMFVVQRLEGDFPQASKTSIGHVVQLLYRASCFKVSKRVCDSSLMQLKEEFRTYESLRREHDAQIVQIATEAGLRIAPDQWSALLYGDTAHKSHMQSIIDKLQTPLSFAQSIQELCIALQRSGDPCNLVVMTLPLDRLASVDPNPG</sequence>
<dbReference type="InterPro" id="IPR052249">
    <property type="entry name" value="Roquin_domain"/>
</dbReference>
<dbReference type="Pfam" id="PF18386">
    <property type="entry name" value="ROQ_II"/>
    <property type="match status" value="1"/>
</dbReference>
<dbReference type="InterPro" id="IPR041523">
    <property type="entry name" value="ROQ_II"/>
</dbReference>
<keyword evidence="4" id="KW-0479">Metal-binding</keyword>
<dbReference type="PROSITE" id="PS00518">
    <property type="entry name" value="ZF_RING_1"/>
    <property type="match status" value="1"/>
</dbReference>
<dbReference type="GO" id="GO:0008270">
    <property type="term" value="F:zinc ion binding"/>
    <property type="evidence" value="ECO:0007669"/>
    <property type="project" value="UniProtKB-KW"/>
</dbReference>
<evidence type="ECO:0000256" key="3">
    <source>
        <dbReference type="ARBA" id="ARBA00022679"/>
    </source>
</evidence>
<dbReference type="GO" id="GO:0000209">
    <property type="term" value="P:protein polyubiquitination"/>
    <property type="evidence" value="ECO:0007669"/>
    <property type="project" value="TreeGrafter"/>
</dbReference>
<dbReference type="Pfam" id="PF21206">
    <property type="entry name" value="Roquin_1_2-like_ROQ"/>
    <property type="match status" value="1"/>
</dbReference>
<evidence type="ECO:0000256" key="5">
    <source>
        <dbReference type="ARBA" id="ARBA00022771"/>
    </source>
</evidence>
<dbReference type="InterPro" id="IPR017907">
    <property type="entry name" value="Znf_RING_CS"/>
</dbReference>
<evidence type="ECO:0000313" key="10">
    <source>
        <dbReference type="Proteomes" id="UP000324832"/>
    </source>
</evidence>
<evidence type="ECO:0000256" key="4">
    <source>
        <dbReference type="ARBA" id="ARBA00022723"/>
    </source>
</evidence>
<dbReference type="PANTHER" id="PTHR13139:SF54">
    <property type="entry name" value="RING-TYPE E3 UBIQUITIN TRANSFERASE"/>
    <property type="match status" value="1"/>
</dbReference>
<comment type="catalytic activity">
    <reaction evidence="1">
        <text>S-ubiquitinyl-[E2 ubiquitin-conjugating enzyme]-L-cysteine + [acceptor protein]-L-lysine = [E2 ubiquitin-conjugating enzyme]-L-cysteine + N(6)-ubiquitinyl-[acceptor protein]-L-lysine.</text>
        <dbReference type="EC" id="2.3.2.27"/>
    </reaction>
</comment>
<dbReference type="GO" id="GO:0006511">
    <property type="term" value="P:ubiquitin-dependent protein catabolic process"/>
    <property type="evidence" value="ECO:0007669"/>
    <property type="project" value="TreeGrafter"/>
</dbReference>
<keyword evidence="5 7" id="KW-0863">Zinc-finger</keyword>
<dbReference type="EMBL" id="FZQP02000002">
    <property type="protein sequence ID" value="VVC86148.1"/>
    <property type="molecule type" value="Genomic_DNA"/>
</dbReference>
<dbReference type="Pfam" id="PF14634">
    <property type="entry name" value="zf-RING_5"/>
    <property type="match status" value="1"/>
</dbReference>
<accession>A0A5E4PLY5</accession>
<evidence type="ECO:0000256" key="6">
    <source>
        <dbReference type="ARBA" id="ARBA00022833"/>
    </source>
</evidence>
<evidence type="ECO:0000256" key="7">
    <source>
        <dbReference type="PROSITE-ProRule" id="PRU00175"/>
    </source>
</evidence>